<evidence type="ECO:0000259" key="11">
    <source>
        <dbReference type="Pfam" id="PF24878"/>
    </source>
</evidence>
<feature type="compositionally biased region" description="Polar residues" evidence="8">
    <location>
        <begin position="673"/>
        <end position="689"/>
    </location>
</feature>
<feature type="domain" description="Putative mannosyltransferase YkcA/B-like C-terminal" evidence="11">
    <location>
        <begin position="605"/>
        <end position="677"/>
    </location>
</feature>
<feature type="compositionally biased region" description="Gly residues" evidence="8">
    <location>
        <begin position="322"/>
        <end position="342"/>
    </location>
</feature>
<feature type="transmembrane region" description="Helical" evidence="9">
    <location>
        <begin position="32"/>
        <end position="50"/>
    </location>
</feature>
<reference evidence="12 13" key="1">
    <citation type="journal article" date="2021" name="Int. J. Syst. Evol. Microbiol.">
        <title>Reticulibacter mediterranei gen. nov., sp. nov., within the new family Reticulibacteraceae fam. nov., and Ktedonospora formicarum gen. nov., sp. nov., Ktedonobacter robiniae sp. nov., Dictyobacter formicarum sp. nov. and Dictyobacter arantiisoli sp. nov., belonging to the class Ktedonobacteria.</title>
        <authorList>
            <person name="Yabe S."/>
            <person name="Zheng Y."/>
            <person name="Wang C.M."/>
            <person name="Sakai Y."/>
            <person name="Abe K."/>
            <person name="Yokota A."/>
            <person name="Donadio S."/>
            <person name="Cavaletti L."/>
            <person name="Monciardini P."/>
        </authorList>
    </citation>
    <scope>NUCLEOTIDE SEQUENCE [LARGE SCALE GENOMIC DNA]</scope>
    <source>
        <strain evidence="12 13">SOSP1-30</strain>
    </source>
</reference>
<keyword evidence="7 9" id="KW-0472">Membrane</keyword>
<evidence type="ECO:0000256" key="7">
    <source>
        <dbReference type="ARBA" id="ARBA00023136"/>
    </source>
</evidence>
<evidence type="ECO:0000256" key="6">
    <source>
        <dbReference type="ARBA" id="ARBA00022989"/>
    </source>
</evidence>
<feature type="region of interest" description="Disordered" evidence="8">
    <location>
        <begin position="289"/>
        <end position="342"/>
    </location>
</feature>
<evidence type="ECO:0000313" key="13">
    <source>
        <dbReference type="Proteomes" id="UP000654345"/>
    </source>
</evidence>
<feature type="transmembrane region" description="Helical" evidence="9">
    <location>
        <begin position="476"/>
        <end position="498"/>
    </location>
</feature>
<dbReference type="GO" id="GO:0016757">
    <property type="term" value="F:glycosyltransferase activity"/>
    <property type="evidence" value="ECO:0007669"/>
    <property type="project" value="UniProtKB-KW"/>
</dbReference>
<feature type="transmembrane region" description="Helical" evidence="9">
    <location>
        <begin position="140"/>
        <end position="158"/>
    </location>
</feature>
<keyword evidence="13" id="KW-1185">Reference proteome</keyword>
<feature type="transmembrane region" description="Helical" evidence="9">
    <location>
        <begin position="164"/>
        <end position="183"/>
    </location>
</feature>
<evidence type="ECO:0000256" key="8">
    <source>
        <dbReference type="SAM" id="MobiDB-lite"/>
    </source>
</evidence>
<feature type="transmembrane region" description="Helical" evidence="9">
    <location>
        <begin position="188"/>
        <end position="204"/>
    </location>
</feature>
<dbReference type="EMBL" id="BNJG01000005">
    <property type="protein sequence ID" value="GHO60366.1"/>
    <property type="molecule type" value="Genomic_DNA"/>
</dbReference>
<feature type="region of interest" description="Disordered" evidence="8">
    <location>
        <begin position="1"/>
        <end position="21"/>
    </location>
</feature>
<dbReference type="Pfam" id="PF13231">
    <property type="entry name" value="PMT_2"/>
    <property type="match status" value="1"/>
</dbReference>
<evidence type="ECO:0000256" key="9">
    <source>
        <dbReference type="SAM" id="Phobius"/>
    </source>
</evidence>
<organism evidence="12 13">
    <name type="scientific">Ktedonobacter robiniae</name>
    <dbReference type="NCBI Taxonomy" id="2778365"/>
    <lineage>
        <taxon>Bacteria</taxon>
        <taxon>Bacillati</taxon>
        <taxon>Chloroflexota</taxon>
        <taxon>Ktedonobacteria</taxon>
        <taxon>Ktedonobacterales</taxon>
        <taxon>Ktedonobacteraceae</taxon>
        <taxon>Ktedonobacter</taxon>
    </lineage>
</organism>
<dbReference type="InterPro" id="IPR056785">
    <property type="entry name" value="YkcA/B-like_C"/>
</dbReference>
<comment type="subcellular location">
    <subcellularLocation>
        <location evidence="1">Cell membrane</location>
        <topology evidence="1">Multi-pass membrane protein</topology>
    </subcellularLocation>
</comment>
<proteinExistence type="predicted"/>
<feature type="compositionally biased region" description="Gly residues" evidence="8">
    <location>
        <begin position="692"/>
        <end position="707"/>
    </location>
</feature>
<evidence type="ECO:0000256" key="1">
    <source>
        <dbReference type="ARBA" id="ARBA00004651"/>
    </source>
</evidence>
<keyword evidence="2" id="KW-1003">Cell membrane</keyword>
<evidence type="ECO:0000256" key="3">
    <source>
        <dbReference type="ARBA" id="ARBA00022676"/>
    </source>
</evidence>
<feature type="region of interest" description="Disordered" evidence="8">
    <location>
        <begin position="672"/>
        <end position="710"/>
    </location>
</feature>
<evidence type="ECO:0000256" key="5">
    <source>
        <dbReference type="ARBA" id="ARBA00022692"/>
    </source>
</evidence>
<feature type="transmembrane region" description="Helical" evidence="9">
    <location>
        <begin position="362"/>
        <end position="382"/>
    </location>
</feature>
<dbReference type="RefSeq" id="WP_201376505.1">
    <property type="nucleotide sequence ID" value="NZ_BNJG01000005.1"/>
</dbReference>
<feature type="transmembrane region" description="Helical" evidence="9">
    <location>
        <begin position="420"/>
        <end position="441"/>
    </location>
</feature>
<evidence type="ECO:0000256" key="2">
    <source>
        <dbReference type="ARBA" id="ARBA00022475"/>
    </source>
</evidence>
<feature type="compositionally biased region" description="Low complexity" evidence="8">
    <location>
        <begin position="299"/>
        <end position="315"/>
    </location>
</feature>
<evidence type="ECO:0000313" key="12">
    <source>
        <dbReference type="EMBL" id="GHO60366.1"/>
    </source>
</evidence>
<dbReference type="InterPro" id="IPR050297">
    <property type="entry name" value="LipidA_mod_glycosyltrf_83"/>
</dbReference>
<protein>
    <submittedName>
        <fullName evidence="12">Dolichyl-phosphate-mannose--protein mannosyltransferase</fullName>
    </submittedName>
</protein>
<feature type="transmembrane region" description="Helical" evidence="9">
    <location>
        <begin position="394"/>
        <end position="414"/>
    </location>
</feature>
<feature type="transmembrane region" description="Helical" evidence="9">
    <location>
        <begin position="510"/>
        <end position="530"/>
    </location>
</feature>
<name>A0ABQ3V5A8_9CHLR</name>
<feature type="domain" description="Glycosyltransferase RgtA/B/C/D-like" evidence="10">
    <location>
        <begin position="91"/>
        <end position="249"/>
    </location>
</feature>
<evidence type="ECO:0000259" key="10">
    <source>
        <dbReference type="Pfam" id="PF13231"/>
    </source>
</evidence>
<gene>
    <name evidence="12" type="ORF">KSB_88410</name>
</gene>
<keyword evidence="5 9" id="KW-0812">Transmembrane</keyword>
<dbReference type="PANTHER" id="PTHR33908">
    <property type="entry name" value="MANNOSYLTRANSFERASE YKCB-RELATED"/>
    <property type="match status" value="1"/>
</dbReference>
<feature type="region of interest" description="Disordered" evidence="8">
    <location>
        <begin position="559"/>
        <end position="588"/>
    </location>
</feature>
<feature type="transmembrane region" description="Helical" evidence="9">
    <location>
        <begin position="102"/>
        <end position="133"/>
    </location>
</feature>
<keyword evidence="4" id="KW-0808">Transferase</keyword>
<dbReference type="Pfam" id="PF24878">
    <property type="entry name" value="YkcB_C"/>
    <property type="match status" value="1"/>
</dbReference>
<dbReference type="PANTHER" id="PTHR33908:SF3">
    <property type="entry name" value="UNDECAPRENYL PHOSPHATE-ALPHA-4-AMINO-4-DEOXY-L-ARABINOSE ARABINOSYL TRANSFERASE"/>
    <property type="match status" value="1"/>
</dbReference>
<keyword evidence="3 12" id="KW-0328">Glycosyltransferase</keyword>
<feature type="compositionally biased region" description="Polar residues" evidence="8">
    <location>
        <begin position="1"/>
        <end position="19"/>
    </location>
</feature>
<evidence type="ECO:0000256" key="4">
    <source>
        <dbReference type="ARBA" id="ARBA00022679"/>
    </source>
</evidence>
<keyword evidence="6 9" id="KW-1133">Transmembrane helix</keyword>
<comment type="caution">
    <text evidence="12">The sequence shown here is derived from an EMBL/GenBank/DDBJ whole genome shotgun (WGS) entry which is preliminary data.</text>
</comment>
<sequence length="759" mass="80221">MQTRNMSFTAHSQSGTSAQDVERREAIAPTRTWHRIALALIVVIAAFLNFFQQQQNSYGNQFYAAAVRSMLDSWHNFFFVAFDPAGFVTVDKPPLGLWIQTASAAIFGFSGFSIILPQSAAGILSVLVLYWLVRRKFGPVTGLLAALFLALTPISVAMNRDNNLDMLLVLFVLLATWAVSLAAETGRLRWLLLGALLIAFGFNVKTLEAYLVIPALGLLYLLTAPLSWRKRILHLVLATLIMLIVSFSWIVAVDMVPASQRPYVDSTSDNSELSLTLGYNGIQRLLGTSQAGGGSQPGTTDSRSTSATPPTSTSQPPFPGRLGNGGGTANGPRGGAGNGGGTANIFNGGGPASPLRFFNVDLGGQVSWLLPMAILGLLALLWQHRVSLPLDNRLQASVLWGVWLLTMGTFFSIASFFHTYYMVIIAPAIAALAAIGLVTLWNDYRMRADWRGWILPLALLLTAGEQLYLLSSSNSWNTVLSPIVLILTILSAAVLVFARLRPTLIINSNSWLRSAIVAGVAVLLITPAIWSFTTTLHPENTTLPTAGPSTMGGTMAFPGGGGGSMSSKDRTGSFSATDSKGRTGGTPGGFGGMGMGGGAASDQKLIDYLTANQGTARYLLATIRSTSAESIIVQTNKPVMALGGYLGSDPILTQSQLTSLIKDGTVRYFLLQSPGNPNTTTGASPTQASGPTGTGQTRGNGGGGLLGDGQNQQLTSWVQSHCSIVQTSLWSTSSTQSNTAAGGDSGVGGQQLYDCSSLH</sequence>
<feature type="transmembrane region" description="Helical" evidence="9">
    <location>
        <begin position="235"/>
        <end position="253"/>
    </location>
</feature>
<accession>A0ABQ3V5A8</accession>
<dbReference type="InterPro" id="IPR038731">
    <property type="entry name" value="RgtA/B/C-like"/>
</dbReference>
<dbReference type="Proteomes" id="UP000654345">
    <property type="component" value="Unassembled WGS sequence"/>
</dbReference>